<dbReference type="InterPro" id="IPR006827">
    <property type="entry name" value="Lant_deHydtase_N"/>
</dbReference>
<proteinExistence type="predicted"/>
<sequence>MTSSPTTAATPAEAAAAPQASEAGAAPEADTAAAPHAAGTWHLVPRFMLRVGGLPFGTAEALATPDSAAWADQVLDVRRAVGESGARLADMLQERVADSLDDPAARKALINLRRDVFNSRAPRGLAAAEPLLPPAETTALHTWAAERERGETLLRAGASVVARETAEGRSRLRRIAAETDLRLGVQLSSGSLDTYLDDYLGRGDGPLSKRERRIERSFLEYLYRTACKTSPFSTLTAVSAGVVGEAAGAPLAARIGGWDKHSSTRLNIAVLARLSDLLTVTPHTRHDLPVRATTGFEIHPDRVRYLRKRRGSEGDADAAVTLDSLHESLFYLPTGEVLADVLAVFGDQAVPFGEAVRRLAAMGPGRPEAEVDAYLTQLLRLGLLVVPGLHVDIHDPDPVGSYAEGLRALRTGWSADLAALVERMGEDVAAFATAPLVRRRELLGGIKDSVEQAHRRLDREDVPVLRTLVYEDTTLPDLAVTADRTTWAGQVTPGLRRLARVLPAFDANLIRRLVTKGYFRARHGVGGVCEDFLSFAHEFGQDFWDNYNQRLMRHQRFDGTEFHPYDNWFRQEEITRIDEARAAVAEEITRRFRAQDGDTVLALDDDFLDAVERKLPPSCARGLQPLSFFLQLAERGGDPLVVVNRIYSGLTLLFSRFAHCLDDGVTEALRRSLADVVPTGAVFAELKGGYDATNLNLHPVVTPYEVVCPGETSFRPPDEQIPVEDLVVEHDAAADRLLLRSRRLGVEVIPVYLGFLLPMALPEVQQVLLNFSCTSMVQLDLWEGTGLAEAGSVLPRVTLGNVVLQRRSWRFAAEDLPPVVAGQPDEEWYLAWREWQRAAGLPRHVFAALGGEHKPQYVDFDSLPCVRLLDTAVRKSTSAVVLSEMLPGPDELWLGDGADRYVTELTVELDRLDDGRELER</sequence>
<dbReference type="Pfam" id="PF04738">
    <property type="entry name" value="Lant_dehydr_N"/>
    <property type="match status" value="1"/>
</dbReference>
<evidence type="ECO:0000256" key="1">
    <source>
        <dbReference type="SAM" id="MobiDB-lite"/>
    </source>
</evidence>
<feature type="region of interest" description="Disordered" evidence="1">
    <location>
        <begin position="1"/>
        <end position="33"/>
    </location>
</feature>
<dbReference type="EMBL" id="JAINZZ010000008">
    <property type="protein sequence ID" value="MBY8877932.1"/>
    <property type="molecule type" value="Genomic_DNA"/>
</dbReference>
<name>A0ABS7Q490_9ACTN</name>
<evidence type="ECO:0000313" key="3">
    <source>
        <dbReference type="EMBL" id="MBY8877932.1"/>
    </source>
</evidence>
<comment type="caution">
    <text evidence="3">The sequence shown here is derived from an EMBL/GenBank/DDBJ whole genome shotgun (WGS) entry which is preliminary data.</text>
</comment>
<organism evidence="3 4">
    <name type="scientific">Actinacidiphila acidipaludis</name>
    <dbReference type="NCBI Taxonomy" id="2873382"/>
    <lineage>
        <taxon>Bacteria</taxon>
        <taxon>Bacillati</taxon>
        <taxon>Actinomycetota</taxon>
        <taxon>Actinomycetes</taxon>
        <taxon>Kitasatosporales</taxon>
        <taxon>Streptomycetaceae</taxon>
        <taxon>Actinacidiphila</taxon>
    </lineage>
</organism>
<evidence type="ECO:0000313" key="4">
    <source>
        <dbReference type="Proteomes" id="UP000778578"/>
    </source>
</evidence>
<keyword evidence="4" id="KW-1185">Reference proteome</keyword>
<protein>
    <submittedName>
        <fullName evidence="3">Lantibiotic dehydratase family protein</fullName>
    </submittedName>
</protein>
<feature type="domain" description="Lantibiotic dehydratase N-terminal" evidence="2">
    <location>
        <begin position="181"/>
        <end position="869"/>
    </location>
</feature>
<reference evidence="3 4" key="1">
    <citation type="submission" date="2021-08" db="EMBL/GenBank/DDBJ databases">
        <title>WGS of actinomycetes from Thailand.</title>
        <authorList>
            <person name="Thawai C."/>
        </authorList>
    </citation>
    <scope>NUCLEOTIDE SEQUENCE [LARGE SCALE GENOMIC DNA]</scope>
    <source>
        <strain evidence="3 4">PLK6-54</strain>
    </source>
</reference>
<accession>A0ABS7Q490</accession>
<dbReference type="Proteomes" id="UP000778578">
    <property type="component" value="Unassembled WGS sequence"/>
</dbReference>
<evidence type="ECO:0000259" key="2">
    <source>
        <dbReference type="Pfam" id="PF04738"/>
    </source>
</evidence>
<gene>
    <name evidence="3" type="ORF">K7862_09865</name>
</gene>
<dbReference type="RefSeq" id="WP_222962081.1">
    <property type="nucleotide sequence ID" value="NZ_JAINZZ010000008.1"/>
</dbReference>